<organism evidence="1 2">
    <name type="scientific">Gluconacetobacter dulcium</name>
    <dbReference type="NCBI Taxonomy" id="2729096"/>
    <lineage>
        <taxon>Bacteria</taxon>
        <taxon>Pseudomonadati</taxon>
        <taxon>Pseudomonadota</taxon>
        <taxon>Alphaproteobacteria</taxon>
        <taxon>Acetobacterales</taxon>
        <taxon>Acetobacteraceae</taxon>
        <taxon>Gluconacetobacter</taxon>
    </lineage>
</organism>
<sequence length="56" mass="5987">MNFHPPSSRTILNPADASAGFDLGGLQERLQDALGIRGDLLTPATSNPPLRTRILC</sequence>
<dbReference type="Proteomes" id="UP000540490">
    <property type="component" value="Unassembled WGS sequence"/>
</dbReference>
<evidence type="ECO:0000313" key="1">
    <source>
        <dbReference type="EMBL" id="MBB2195571.1"/>
    </source>
</evidence>
<dbReference type="EMBL" id="JABEQN010000032">
    <property type="protein sequence ID" value="MBB2195571.1"/>
    <property type="molecule type" value="Genomic_DNA"/>
</dbReference>
<keyword evidence="2" id="KW-1185">Reference proteome</keyword>
<accession>A0ABR6FET1</accession>
<gene>
    <name evidence="1" type="ORF">HLH25_18455</name>
</gene>
<evidence type="ECO:0000313" key="2">
    <source>
        <dbReference type="Proteomes" id="UP000540490"/>
    </source>
</evidence>
<reference evidence="1 2" key="1">
    <citation type="submission" date="2020-04" db="EMBL/GenBank/DDBJ databases">
        <title>Description of novel Gluconacetobacter.</title>
        <authorList>
            <person name="Sombolestani A."/>
        </authorList>
    </citation>
    <scope>NUCLEOTIDE SEQUENCE [LARGE SCALE GENOMIC DNA]</scope>
    <source>
        <strain evidence="1 2">LMG 1728</strain>
    </source>
</reference>
<protein>
    <submittedName>
        <fullName evidence="1">Uncharacterized protein</fullName>
    </submittedName>
</protein>
<name>A0ABR6FET1_9PROT</name>
<comment type="caution">
    <text evidence="1">The sequence shown here is derived from an EMBL/GenBank/DDBJ whole genome shotgun (WGS) entry which is preliminary data.</text>
</comment>
<proteinExistence type="predicted"/>